<reference evidence="2 3" key="1">
    <citation type="journal article" date="2015" name="Proc. Natl. Acad. Sci. U.S.A.">
        <title>The resurrection genome of Boea hygrometrica: A blueprint for survival of dehydration.</title>
        <authorList>
            <person name="Xiao L."/>
            <person name="Yang G."/>
            <person name="Zhang L."/>
            <person name="Yang X."/>
            <person name="Zhao S."/>
            <person name="Ji Z."/>
            <person name="Zhou Q."/>
            <person name="Hu M."/>
            <person name="Wang Y."/>
            <person name="Chen M."/>
            <person name="Xu Y."/>
            <person name="Jin H."/>
            <person name="Xiao X."/>
            <person name="Hu G."/>
            <person name="Bao F."/>
            <person name="Hu Y."/>
            <person name="Wan P."/>
            <person name="Li L."/>
            <person name="Deng X."/>
            <person name="Kuang T."/>
            <person name="Xiang C."/>
            <person name="Zhu J.K."/>
            <person name="Oliver M.J."/>
            <person name="He Y."/>
        </authorList>
    </citation>
    <scope>NUCLEOTIDE SEQUENCE [LARGE SCALE GENOMIC DNA]</scope>
    <source>
        <strain evidence="3">cv. XS01</strain>
    </source>
</reference>
<feature type="compositionally biased region" description="Polar residues" evidence="1">
    <location>
        <begin position="48"/>
        <end position="60"/>
    </location>
</feature>
<sequence length="108" mass="12081">MSDQCQGETIISAEEIEPAGAFSNGNQQTATVLFLNQQVHDLRRKFSSCKNPASKDNSSGVEKRIQQEERKKKSTAGKHESAVAMKRKFSSCAKLFSAVKQEMKQQRM</sequence>
<name>A0A2Z7D719_9LAMI</name>
<proteinExistence type="predicted"/>
<evidence type="ECO:0000256" key="1">
    <source>
        <dbReference type="SAM" id="MobiDB-lite"/>
    </source>
</evidence>
<feature type="compositionally biased region" description="Basic and acidic residues" evidence="1">
    <location>
        <begin position="61"/>
        <end position="81"/>
    </location>
</feature>
<dbReference type="Proteomes" id="UP000250235">
    <property type="component" value="Unassembled WGS sequence"/>
</dbReference>
<dbReference type="EMBL" id="KQ990557">
    <property type="protein sequence ID" value="KZV53038.1"/>
    <property type="molecule type" value="Genomic_DNA"/>
</dbReference>
<evidence type="ECO:0000313" key="2">
    <source>
        <dbReference type="EMBL" id="KZV53038.1"/>
    </source>
</evidence>
<gene>
    <name evidence="2" type="ORF">F511_16300</name>
</gene>
<feature type="region of interest" description="Disordered" evidence="1">
    <location>
        <begin position="46"/>
        <end position="83"/>
    </location>
</feature>
<accession>A0A2Z7D719</accession>
<organism evidence="2 3">
    <name type="scientific">Dorcoceras hygrometricum</name>
    <dbReference type="NCBI Taxonomy" id="472368"/>
    <lineage>
        <taxon>Eukaryota</taxon>
        <taxon>Viridiplantae</taxon>
        <taxon>Streptophyta</taxon>
        <taxon>Embryophyta</taxon>
        <taxon>Tracheophyta</taxon>
        <taxon>Spermatophyta</taxon>
        <taxon>Magnoliopsida</taxon>
        <taxon>eudicotyledons</taxon>
        <taxon>Gunneridae</taxon>
        <taxon>Pentapetalae</taxon>
        <taxon>asterids</taxon>
        <taxon>lamiids</taxon>
        <taxon>Lamiales</taxon>
        <taxon>Gesneriaceae</taxon>
        <taxon>Didymocarpoideae</taxon>
        <taxon>Trichosporeae</taxon>
        <taxon>Loxocarpinae</taxon>
        <taxon>Dorcoceras</taxon>
    </lineage>
</organism>
<evidence type="ECO:0000313" key="3">
    <source>
        <dbReference type="Proteomes" id="UP000250235"/>
    </source>
</evidence>
<dbReference type="AlphaFoldDB" id="A0A2Z7D719"/>
<protein>
    <submittedName>
        <fullName evidence="2">Trihelix transcription factor GT-2-like</fullName>
    </submittedName>
</protein>
<keyword evidence="3" id="KW-1185">Reference proteome</keyword>